<name>A0A4Z1C686_9GAMM</name>
<organism evidence="3 4">
    <name type="scientific">Marinobacter confluentis</name>
    <dbReference type="NCBI Taxonomy" id="1697557"/>
    <lineage>
        <taxon>Bacteria</taxon>
        <taxon>Pseudomonadati</taxon>
        <taxon>Pseudomonadota</taxon>
        <taxon>Gammaproteobacteria</taxon>
        <taxon>Pseudomonadales</taxon>
        <taxon>Marinobacteraceae</taxon>
        <taxon>Marinobacter</taxon>
    </lineage>
</organism>
<gene>
    <name evidence="3" type="ORF">E5Q11_00610</name>
</gene>
<feature type="domain" description="DUF4398" evidence="2">
    <location>
        <begin position="33"/>
        <end position="108"/>
    </location>
</feature>
<dbReference type="EMBL" id="SRPF01000001">
    <property type="protein sequence ID" value="TGN41090.1"/>
    <property type="molecule type" value="Genomic_DNA"/>
</dbReference>
<evidence type="ECO:0000313" key="3">
    <source>
        <dbReference type="EMBL" id="TGN41090.1"/>
    </source>
</evidence>
<dbReference type="RefSeq" id="WP_135801477.1">
    <property type="nucleotide sequence ID" value="NZ_SRPF01000001.1"/>
</dbReference>
<evidence type="ECO:0000313" key="4">
    <source>
        <dbReference type="Proteomes" id="UP000298325"/>
    </source>
</evidence>
<dbReference type="PROSITE" id="PS51257">
    <property type="entry name" value="PROKAR_LIPOPROTEIN"/>
    <property type="match status" value="1"/>
</dbReference>
<dbReference type="Gene3D" id="1.20.1270.390">
    <property type="match status" value="1"/>
</dbReference>
<reference evidence="3 4" key="1">
    <citation type="submission" date="2019-04" db="EMBL/GenBank/DDBJ databases">
        <authorList>
            <person name="Park S."/>
            <person name="Yoon J.-H."/>
        </authorList>
    </citation>
    <scope>NUCLEOTIDE SEQUENCE [LARGE SCALE GENOMIC DNA]</scope>
    <source>
        <strain evidence="3 4">HJM-18</strain>
    </source>
</reference>
<sequence length="124" mass="13219">MNKHTSMTGAASVLGIALLVGGCASSVERPVGKLQTAESSIQQAVSSDAREFEPVLLNRAQNKVADAEGLIDSEKYLEAGRLLEQASVDAQLAGARSETAKAQQAVEEINSNIEALRQRLQQRQ</sequence>
<comment type="caution">
    <text evidence="3">The sequence shown here is derived from an EMBL/GenBank/DDBJ whole genome shotgun (WGS) entry which is preliminary data.</text>
</comment>
<keyword evidence="1" id="KW-0175">Coiled coil</keyword>
<dbReference type="AlphaFoldDB" id="A0A4Z1C686"/>
<feature type="coiled-coil region" evidence="1">
    <location>
        <begin position="92"/>
        <end position="119"/>
    </location>
</feature>
<dbReference type="Proteomes" id="UP000298325">
    <property type="component" value="Unassembled WGS sequence"/>
</dbReference>
<proteinExistence type="predicted"/>
<dbReference type="Pfam" id="PF14346">
    <property type="entry name" value="DUF4398"/>
    <property type="match status" value="1"/>
</dbReference>
<evidence type="ECO:0000259" key="2">
    <source>
        <dbReference type="Pfam" id="PF14346"/>
    </source>
</evidence>
<keyword evidence="4" id="KW-1185">Reference proteome</keyword>
<dbReference type="OrthoDB" id="9815390at2"/>
<protein>
    <submittedName>
        <fullName evidence="3">DUF4398 domain-containing protein</fullName>
    </submittedName>
</protein>
<dbReference type="InterPro" id="IPR025511">
    <property type="entry name" value="DUF4398"/>
</dbReference>
<evidence type="ECO:0000256" key="1">
    <source>
        <dbReference type="SAM" id="Coils"/>
    </source>
</evidence>
<accession>A0A4Z1C686</accession>